<dbReference type="Proteomes" id="UP000886998">
    <property type="component" value="Unassembled WGS sequence"/>
</dbReference>
<dbReference type="GO" id="GO:0071897">
    <property type="term" value="P:DNA biosynthetic process"/>
    <property type="evidence" value="ECO:0007669"/>
    <property type="project" value="UniProtKB-ARBA"/>
</dbReference>
<name>A0A8X6XFH4_9ARAC</name>
<dbReference type="InterPro" id="IPR041577">
    <property type="entry name" value="RT_RNaseH_2"/>
</dbReference>
<keyword evidence="3" id="KW-1185">Reference proteome</keyword>
<dbReference type="InterPro" id="IPR051320">
    <property type="entry name" value="Viral_Replic_Matur_Polypro"/>
</dbReference>
<organism evidence="2 3">
    <name type="scientific">Trichonephila inaurata madagascariensis</name>
    <dbReference type="NCBI Taxonomy" id="2747483"/>
    <lineage>
        <taxon>Eukaryota</taxon>
        <taxon>Metazoa</taxon>
        <taxon>Ecdysozoa</taxon>
        <taxon>Arthropoda</taxon>
        <taxon>Chelicerata</taxon>
        <taxon>Arachnida</taxon>
        <taxon>Araneae</taxon>
        <taxon>Araneomorphae</taxon>
        <taxon>Entelegynae</taxon>
        <taxon>Araneoidea</taxon>
        <taxon>Nephilidae</taxon>
        <taxon>Trichonephila</taxon>
        <taxon>Trichonephila inaurata</taxon>
    </lineage>
</organism>
<evidence type="ECO:0000313" key="3">
    <source>
        <dbReference type="Proteomes" id="UP000886998"/>
    </source>
</evidence>
<dbReference type="Pfam" id="PF17919">
    <property type="entry name" value="RT_RNaseH_2"/>
    <property type="match status" value="1"/>
</dbReference>
<dbReference type="InterPro" id="IPR043502">
    <property type="entry name" value="DNA/RNA_pol_sf"/>
</dbReference>
<evidence type="ECO:0000259" key="1">
    <source>
        <dbReference type="Pfam" id="PF17919"/>
    </source>
</evidence>
<comment type="caution">
    <text evidence="2">The sequence shown here is derived from an EMBL/GenBank/DDBJ whole genome shotgun (WGS) entry which is preliminary data.</text>
</comment>
<evidence type="ECO:0000313" key="2">
    <source>
        <dbReference type="EMBL" id="GFY52853.1"/>
    </source>
</evidence>
<feature type="domain" description="Reverse transcriptase/retrotransposon-derived protein RNase H-like" evidence="1">
    <location>
        <begin position="36"/>
        <end position="130"/>
    </location>
</feature>
<dbReference type="EMBL" id="BMAV01008938">
    <property type="protein sequence ID" value="GFY52853.1"/>
    <property type="molecule type" value="Genomic_DNA"/>
</dbReference>
<dbReference type="AlphaFoldDB" id="A0A8X6XFH4"/>
<accession>A0A8X6XFH4</accession>
<reference evidence="2" key="1">
    <citation type="submission" date="2020-08" db="EMBL/GenBank/DDBJ databases">
        <title>Multicomponent nature underlies the extraordinary mechanical properties of spider dragline silk.</title>
        <authorList>
            <person name="Kono N."/>
            <person name="Nakamura H."/>
            <person name="Mori M."/>
            <person name="Yoshida Y."/>
            <person name="Ohtoshi R."/>
            <person name="Malay A.D."/>
            <person name="Moran D.A.P."/>
            <person name="Tomita M."/>
            <person name="Numata K."/>
            <person name="Arakawa K."/>
        </authorList>
    </citation>
    <scope>NUCLEOTIDE SEQUENCE</scope>
</reference>
<proteinExistence type="predicted"/>
<dbReference type="PANTHER" id="PTHR33064:SF37">
    <property type="entry name" value="RIBONUCLEASE H"/>
    <property type="match status" value="1"/>
</dbReference>
<protein>
    <recommendedName>
        <fullName evidence="1">Reverse transcriptase/retrotransposon-derived protein RNase H-like domain-containing protein</fullName>
    </recommendedName>
</protein>
<dbReference type="SUPFAM" id="SSF56672">
    <property type="entry name" value="DNA/RNA polymerases"/>
    <property type="match status" value="1"/>
</dbReference>
<sequence>MVNFYCWLIQNSAIQQMLLNNLFNNSKKNNSTYIQWTGNAEKAFENYKLPIANVALFFHPNPVANTAVTLAASDEVIGGVLEQRIRGKIKPLAIFFNCFIMAECKCPYNQELLAVYGAVKHFKYAIECRMICIYNDHKLPTFAFQ</sequence>
<gene>
    <name evidence="2" type="ORF">TNIN_141171</name>
</gene>
<dbReference type="PANTHER" id="PTHR33064">
    <property type="entry name" value="POL PROTEIN"/>
    <property type="match status" value="1"/>
</dbReference>